<evidence type="ECO:0000256" key="8">
    <source>
        <dbReference type="HAMAP-Rule" id="MF_02016"/>
    </source>
</evidence>
<dbReference type="PANTHER" id="PTHR35936:SF32">
    <property type="entry name" value="MEMBRANE-BOUND LYTIC MUREIN TRANSGLYCOSYLASE F"/>
    <property type="match status" value="1"/>
</dbReference>
<keyword evidence="7 8" id="KW-0961">Cell wall biogenesis/degradation</keyword>
<comment type="similarity">
    <text evidence="8">In the C-terminal section; belongs to the transglycosylase Slt family.</text>
</comment>
<comment type="similarity">
    <text evidence="8">In the N-terminal section; belongs to the bacterial solute-binding protein 3 family.</text>
</comment>
<evidence type="ECO:0000256" key="5">
    <source>
        <dbReference type="ARBA" id="ARBA00023237"/>
    </source>
</evidence>
<evidence type="ECO:0000313" key="11">
    <source>
        <dbReference type="EMBL" id="MBC9130004.1"/>
    </source>
</evidence>
<accession>A0ABR7QUW3</accession>
<dbReference type="RefSeq" id="WP_187754457.1">
    <property type="nucleotide sequence ID" value="NZ_JABURY010000006.1"/>
</dbReference>
<dbReference type="InterPro" id="IPR023346">
    <property type="entry name" value="Lysozyme-like_dom_sf"/>
</dbReference>
<dbReference type="InterPro" id="IPR008258">
    <property type="entry name" value="Transglycosylase_SLT_dom_1"/>
</dbReference>
<evidence type="ECO:0000256" key="7">
    <source>
        <dbReference type="ARBA" id="ARBA00023316"/>
    </source>
</evidence>
<proteinExistence type="inferred from homology"/>
<organism evidence="11 12">
    <name type="scientific">Frischella japonica</name>
    <dbReference type="NCBI Taxonomy" id="2741544"/>
    <lineage>
        <taxon>Bacteria</taxon>
        <taxon>Pseudomonadati</taxon>
        <taxon>Pseudomonadota</taxon>
        <taxon>Gammaproteobacteria</taxon>
        <taxon>Orbales</taxon>
        <taxon>Orbaceae</taxon>
        <taxon>Frischella</taxon>
    </lineage>
</organism>
<evidence type="ECO:0000313" key="12">
    <source>
        <dbReference type="Proteomes" id="UP000651208"/>
    </source>
</evidence>
<comment type="similarity">
    <text evidence="2">Belongs to the bacterial solute-binding protein 3 family.</text>
</comment>
<dbReference type="InterPro" id="IPR023703">
    <property type="entry name" value="MltF"/>
</dbReference>
<dbReference type="Pfam" id="PF01464">
    <property type="entry name" value="SLT"/>
    <property type="match status" value="1"/>
</dbReference>
<protein>
    <recommendedName>
        <fullName evidence="8">Membrane-bound lytic murein transglycosylase F</fullName>
        <ecNumber evidence="8">4.2.2.n1</ecNumber>
    </recommendedName>
    <alternativeName>
        <fullName evidence="8">Murein lyase F</fullName>
    </alternativeName>
</protein>
<comment type="caution">
    <text evidence="8">Lacks conserved residue(s) required for the propagation of feature annotation.</text>
</comment>
<evidence type="ECO:0000256" key="3">
    <source>
        <dbReference type="ARBA" id="ARBA00022729"/>
    </source>
</evidence>
<dbReference type="Gene3D" id="3.40.190.10">
    <property type="entry name" value="Periplasmic binding protein-like II"/>
    <property type="match status" value="2"/>
</dbReference>
<dbReference type="HAMAP" id="MF_02016">
    <property type="entry name" value="MltF"/>
    <property type="match status" value="1"/>
</dbReference>
<dbReference type="CDD" id="cd13403">
    <property type="entry name" value="MLTF-like"/>
    <property type="match status" value="1"/>
</dbReference>
<keyword evidence="5 8" id="KW-0998">Cell outer membrane</keyword>
<dbReference type="PANTHER" id="PTHR35936">
    <property type="entry name" value="MEMBRANE-BOUND LYTIC MUREIN TRANSGLYCOSYLASE F"/>
    <property type="match status" value="1"/>
</dbReference>
<comment type="catalytic activity">
    <reaction evidence="8">
        <text>Exolytic cleavage of the (1-&gt;4)-beta-glycosidic linkage between N-acetylmuramic acid (MurNAc) and N-acetylglucosamine (GlcNAc) residues in peptidoglycan, from either the reducing or the non-reducing ends of the peptidoglycan chains, with concomitant formation of a 1,6-anhydrobond in the MurNAc residue.</text>
        <dbReference type="EC" id="4.2.2.n1"/>
    </reaction>
</comment>
<name>A0ABR7QUW3_9GAMM</name>
<dbReference type="EMBL" id="JABURY010000006">
    <property type="protein sequence ID" value="MBC9130004.1"/>
    <property type="molecule type" value="Genomic_DNA"/>
</dbReference>
<comment type="function">
    <text evidence="8">Murein-degrading enzyme that degrades murein glycan strands and insoluble, high-molecular weight murein sacculi, with the concomitant formation of a 1,6-anhydromuramoyl product. Lytic transglycosylases (LTs) play an integral role in the metabolism of the peptidoglycan (PG) sacculus. Their lytic action creates space within the PG sacculus to allow for its expansion as well as for the insertion of various structures such as secretion systems and flagella.</text>
</comment>
<dbReference type="GO" id="GO:0016829">
    <property type="term" value="F:lyase activity"/>
    <property type="evidence" value="ECO:0007669"/>
    <property type="project" value="UniProtKB-KW"/>
</dbReference>
<dbReference type="Pfam" id="PF00497">
    <property type="entry name" value="SBP_bac_3"/>
    <property type="match status" value="1"/>
</dbReference>
<dbReference type="InterPro" id="IPR001638">
    <property type="entry name" value="Solute-binding_3/MltF_N"/>
</dbReference>
<dbReference type="SMART" id="SM00062">
    <property type="entry name" value="PBPb"/>
    <property type="match status" value="1"/>
</dbReference>
<keyword evidence="9" id="KW-1133">Transmembrane helix</keyword>
<dbReference type="PROSITE" id="PS00922">
    <property type="entry name" value="TRANSGLYCOSYLASE"/>
    <property type="match status" value="1"/>
</dbReference>
<evidence type="ECO:0000256" key="4">
    <source>
        <dbReference type="ARBA" id="ARBA00023136"/>
    </source>
</evidence>
<feature type="active site" evidence="8">
    <location>
        <position position="325"/>
    </location>
</feature>
<evidence type="ECO:0000256" key="2">
    <source>
        <dbReference type="ARBA" id="ARBA00010333"/>
    </source>
</evidence>
<dbReference type="NCBIfam" id="NF008112">
    <property type="entry name" value="PRK10859.1"/>
    <property type="match status" value="1"/>
</dbReference>
<dbReference type="SUPFAM" id="SSF53850">
    <property type="entry name" value="Periplasmic binding protein-like II"/>
    <property type="match status" value="1"/>
</dbReference>
<dbReference type="CDD" id="cd01009">
    <property type="entry name" value="PBP2_YfhD_N"/>
    <property type="match status" value="1"/>
</dbReference>
<keyword evidence="4 8" id="KW-0472">Membrane</keyword>
<dbReference type="SUPFAM" id="SSF53955">
    <property type="entry name" value="Lysozyme-like"/>
    <property type="match status" value="1"/>
</dbReference>
<feature type="region of interest" description="LT domain" evidence="8">
    <location>
        <begin position="279"/>
        <end position="490"/>
    </location>
</feature>
<dbReference type="Proteomes" id="UP000651208">
    <property type="component" value="Unassembled WGS sequence"/>
</dbReference>
<keyword evidence="9" id="KW-0812">Transmembrane</keyword>
<feature type="domain" description="Solute-binding protein family 3/N-terminal" evidence="10">
    <location>
        <begin position="52"/>
        <end position="278"/>
    </location>
</feature>
<comment type="similarity">
    <text evidence="1">Belongs to the transglycosylase Slt family.</text>
</comment>
<evidence type="ECO:0000256" key="1">
    <source>
        <dbReference type="ARBA" id="ARBA00007734"/>
    </source>
</evidence>
<keyword evidence="6 8" id="KW-0456">Lyase</keyword>
<sequence length="490" mass="56888">MIKKVALWSGSLVTTILIILAIVFALFFKEKIRAKEIQPQSTILQKISEQKELRVGMLRSLTTLYVDYRNPNVVGGFEYALLKKFSDSLNVKLKIIFANTLPELIEKSRDGKIDLLAAQIKGYPEELTNFDASEAFHPIVQQLVYLKGSAKPYSFEDIKGNLTIPKYSSQSYILRNISTQYSELNWHESDILNQEELLKLVVDKKIDYTIANHNTIAIMQRIYPLLTVAFTVDDNWSQNWYFPKSQDHSLRDKFNHFIKKAYKDGTIQKLEYHYFNHMNKFDYVDTQRFIQAIKQTLPKYQAFFEKYASSNELDWKLIAAISYQESHWNPKAASSTGVRGMMMLTKPTADSLGIKNRLDAEQSIKGGTIYVKQIINRIPDTIPNEERIWFALAAYNMGMGHLWDARSLAIKLNKNPDSWQDVRQILPLLSEEEYYTDLKYGFARGYQAVHFVDSIQQYYMSLVGYLLESELRQKHIDEKFDLISLDFASE</sequence>
<dbReference type="InterPro" id="IPR000189">
    <property type="entry name" value="Transglyc_AS"/>
</dbReference>
<dbReference type="EC" id="4.2.2.n1" evidence="8"/>
<dbReference type="Gene3D" id="1.10.530.10">
    <property type="match status" value="1"/>
</dbReference>
<evidence type="ECO:0000256" key="9">
    <source>
        <dbReference type="SAM" id="Phobius"/>
    </source>
</evidence>
<keyword evidence="3 8" id="KW-0732">Signal</keyword>
<comment type="caution">
    <text evidence="11">The sequence shown here is derived from an EMBL/GenBank/DDBJ whole genome shotgun (WGS) entry which is preliminary data.</text>
</comment>
<gene>
    <name evidence="8 11" type="primary">mltF</name>
    <name evidence="11" type="ORF">FcAc13_01615</name>
</gene>
<reference evidence="11 12" key="1">
    <citation type="submission" date="2020-06" db="EMBL/GenBank/DDBJ databases">
        <title>Frischella cerana isolated from Apis cerana gut homogenate.</title>
        <authorList>
            <person name="Wolter L.A."/>
            <person name="Suenami S."/>
            <person name="Miyazaki R."/>
        </authorList>
    </citation>
    <scope>NUCLEOTIDE SEQUENCE [LARGE SCALE GENOMIC DNA]</scope>
    <source>
        <strain evidence="11 12">Ac13</strain>
    </source>
</reference>
<feature type="transmembrane region" description="Helical" evidence="9">
    <location>
        <begin position="6"/>
        <end position="28"/>
    </location>
</feature>
<keyword evidence="12" id="KW-1185">Reference proteome</keyword>
<comment type="domain">
    <text evidence="8">The N-terminal domain does not have lytic activity and probably modulates enzymatic activity. The C-terminal domain is the catalytic active domain.</text>
</comment>
<evidence type="ECO:0000259" key="10">
    <source>
        <dbReference type="SMART" id="SM00062"/>
    </source>
</evidence>
<evidence type="ECO:0000256" key="6">
    <source>
        <dbReference type="ARBA" id="ARBA00023239"/>
    </source>
</evidence>
<comment type="subcellular location">
    <subcellularLocation>
        <location evidence="8">Cell outer membrane</location>
        <topology evidence="8">Peripheral membrane protein</topology>
    </subcellularLocation>
    <text evidence="8">Attached to the inner leaflet of the outer membrane.</text>
</comment>